<feature type="region of interest" description="Disordered" evidence="2">
    <location>
        <begin position="782"/>
        <end position="824"/>
    </location>
</feature>
<feature type="compositionally biased region" description="Basic and acidic residues" evidence="2">
    <location>
        <begin position="595"/>
        <end position="605"/>
    </location>
</feature>
<organism evidence="3 4">
    <name type="scientific">Glossina morsitans morsitans</name>
    <name type="common">Savannah tsetse fly</name>
    <dbReference type="NCBI Taxonomy" id="37546"/>
    <lineage>
        <taxon>Eukaryota</taxon>
        <taxon>Metazoa</taxon>
        <taxon>Ecdysozoa</taxon>
        <taxon>Arthropoda</taxon>
        <taxon>Hexapoda</taxon>
        <taxon>Insecta</taxon>
        <taxon>Pterygota</taxon>
        <taxon>Neoptera</taxon>
        <taxon>Endopterygota</taxon>
        <taxon>Diptera</taxon>
        <taxon>Brachycera</taxon>
        <taxon>Muscomorpha</taxon>
        <taxon>Hippoboscoidea</taxon>
        <taxon>Glossinidae</taxon>
        <taxon>Glossina</taxon>
    </lineage>
</organism>
<dbReference type="AlphaFoldDB" id="A0A1B0FE61"/>
<name>A0A1B0FE61_GLOMM</name>
<protein>
    <submittedName>
        <fullName evidence="3">Uncharacterized protein</fullName>
    </submittedName>
</protein>
<feature type="compositionally biased region" description="Polar residues" evidence="2">
    <location>
        <begin position="390"/>
        <end position="408"/>
    </location>
</feature>
<feature type="compositionally biased region" description="Polar residues" evidence="2">
    <location>
        <begin position="146"/>
        <end position="161"/>
    </location>
</feature>
<feature type="compositionally biased region" description="Basic and acidic residues" evidence="2">
    <location>
        <begin position="574"/>
        <end position="583"/>
    </location>
</feature>
<dbReference type="PhylomeDB" id="A0A1B0FE61"/>
<feature type="compositionally biased region" description="Low complexity" evidence="2">
    <location>
        <begin position="502"/>
        <end position="535"/>
    </location>
</feature>
<feature type="compositionally biased region" description="Polar residues" evidence="2">
    <location>
        <begin position="169"/>
        <end position="178"/>
    </location>
</feature>
<feature type="region of interest" description="Disordered" evidence="2">
    <location>
        <begin position="389"/>
        <end position="447"/>
    </location>
</feature>
<feature type="compositionally biased region" description="Polar residues" evidence="2">
    <location>
        <begin position="416"/>
        <end position="447"/>
    </location>
</feature>
<accession>A0A1B0FE61</accession>
<feature type="compositionally biased region" description="Low complexity" evidence="2">
    <location>
        <begin position="481"/>
        <end position="490"/>
    </location>
</feature>
<sequence length="824" mass="89541">MSSEEDTDCYGLFTDDDKSLLKPLLSKNPANSSALQSSQSLKTDSEIQYTRPQINNNDQQQIQKQQQQQQQQQRQQEKEGENSSDYKKVEKNSSIHDVNENHHNNNNNNKNHHDDDDENAGDDDDEVQFLIGPSNNNSTISHNISCGSLQTSSNISKQQVVTDDERATESSQCGAVNKTTTSSSCASSKYINNNNNNNSNNNIKTNIACSSLKISPSSTPSVPSPPLLTPSTAAALMSSAAAAAAGAAGGALYGALLNQSAANSAQSSSTKTNNIGNHQHSPTGTGSASSSPTASLLTGQFTAALGNLFSANGFSSAKMLNELFGRQMKQAQDATSGLPTTLDNAMLAAAMESATNADLLSAAGLVNSLGLNATNKLLNNNTITNHNAEHQQSMQSSPKNRRTSNCSERSVDDNGSRTGDLTTTPPRTPSVGVNSTSGVTPSSPNLQQQQNDLAHHMLRNILQGKKELLQLDQELRSVINQQQQQQQQQQLKDSAQDSLKHNNNNTSAANNNNNNNNNNNVTSDNKNDNNPNVINLIDDTMSDIKIKSEPNSTNMDILNGERRKSQDSEVNGSQHEEEQRSETDQLDQQDNEVQDSERLDLPAAVTKKEAEDILEDVELMGLNSRSDLESLASPSHSDMMLLDNSKDGLEDDLDKESISTVSKKPDMKRARVENIVSSMRSSPSSNLPHLQVNGCKKRKLYQPQQHAMERYVAAAAGLNFGLNLQSIILNDDGDSDDIESPQLQQKRDEKNALKSQLRSMQEQLAEMQQKYVQLCSRMEQESECQEIDNTGSDSMEQDDNGVELSPSPSLTGESGIQEKNVTGF</sequence>
<dbReference type="EMBL" id="CCAG010023285">
    <property type="status" value="NOT_ANNOTATED_CDS"/>
    <property type="molecule type" value="Genomic_DNA"/>
</dbReference>
<dbReference type="GO" id="GO:0000978">
    <property type="term" value="F:RNA polymerase II cis-regulatory region sequence-specific DNA binding"/>
    <property type="evidence" value="ECO:0007669"/>
    <property type="project" value="TreeGrafter"/>
</dbReference>
<dbReference type="GO" id="GO:0005634">
    <property type="term" value="C:nucleus"/>
    <property type="evidence" value="ECO:0007669"/>
    <property type="project" value="TreeGrafter"/>
</dbReference>
<feature type="compositionally biased region" description="Polar residues" evidence="2">
    <location>
        <begin position="270"/>
        <end position="280"/>
    </location>
</feature>
<dbReference type="InterPro" id="IPR039350">
    <property type="entry name" value="Prospero_homeodomain"/>
</dbReference>
<feature type="region of interest" description="Disordered" evidence="2">
    <location>
        <begin position="23"/>
        <end position="178"/>
    </location>
</feature>
<dbReference type="Proteomes" id="UP000092444">
    <property type="component" value="Unassembled WGS sequence"/>
</dbReference>
<feature type="compositionally biased region" description="Acidic residues" evidence="2">
    <location>
        <begin position="115"/>
        <end position="127"/>
    </location>
</feature>
<feature type="compositionally biased region" description="Low complexity" evidence="2">
    <location>
        <begin position="281"/>
        <end position="293"/>
    </location>
</feature>
<evidence type="ECO:0000313" key="3">
    <source>
        <dbReference type="EnsemblMetazoa" id="GMOY001895-PA"/>
    </source>
</evidence>
<feature type="compositionally biased region" description="Polar residues" evidence="2">
    <location>
        <begin position="806"/>
        <end position="824"/>
    </location>
</feature>
<dbReference type="VEuPathDB" id="VectorBase:GMOY001895"/>
<evidence type="ECO:0000256" key="2">
    <source>
        <dbReference type="SAM" id="MobiDB-lite"/>
    </source>
</evidence>
<keyword evidence="1" id="KW-0175">Coiled coil</keyword>
<feature type="compositionally biased region" description="Acidic residues" evidence="2">
    <location>
        <begin position="584"/>
        <end position="594"/>
    </location>
</feature>
<dbReference type="PANTHER" id="PTHR12198">
    <property type="entry name" value="HOMEOBOX PROTEIN PROSPERO/PROX-1/CEH-26"/>
    <property type="match status" value="1"/>
</dbReference>
<keyword evidence="4" id="KW-1185">Reference proteome</keyword>
<feature type="region of interest" description="Disordered" evidence="2">
    <location>
        <begin position="266"/>
        <end position="293"/>
    </location>
</feature>
<feature type="compositionally biased region" description="Basic and acidic residues" evidence="2">
    <location>
        <begin position="75"/>
        <end position="103"/>
    </location>
</feature>
<feature type="region of interest" description="Disordered" evidence="2">
    <location>
        <begin position="481"/>
        <end position="605"/>
    </location>
</feature>
<feature type="compositionally biased region" description="Polar residues" evidence="2">
    <location>
        <begin position="46"/>
        <end position="58"/>
    </location>
</feature>
<reference evidence="3" key="1">
    <citation type="submission" date="2020-05" db="UniProtKB">
        <authorList>
            <consortium name="EnsemblMetazoa"/>
        </authorList>
    </citation>
    <scope>IDENTIFICATION</scope>
    <source>
        <strain evidence="3">Yale</strain>
    </source>
</reference>
<dbReference type="PANTHER" id="PTHR12198:SF0">
    <property type="entry name" value="HOMEOBOX PROTEIN PROSPERO"/>
    <property type="match status" value="1"/>
</dbReference>
<feature type="compositionally biased region" description="Low complexity" evidence="2">
    <location>
        <begin position="59"/>
        <end position="74"/>
    </location>
</feature>
<dbReference type="EnsemblMetazoa" id="GMOY001895-RA">
    <property type="protein sequence ID" value="GMOY001895-PA"/>
    <property type="gene ID" value="GMOY001895"/>
</dbReference>
<evidence type="ECO:0000256" key="1">
    <source>
        <dbReference type="SAM" id="Coils"/>
    </source>
</evidence>
<evidence type="ECO:0000313" key="4">
    <source>
        <dbReference type="Proteomes" id="UP000092444"/>
    </source>
</evidence>
<proteinExistence type="predicted"/>
<feature type="compositionally biased region" description="Low complexity" evidence="2">
    <location>
        <begin position="134"/>
        <end position="145"/>
    </location>
</feature>
<feature type="coiled-coil region" evidence="1">
    <location>
        <begin position="743"/>
        <end position="777"/>
    </location>
</feature>
<dbReference type="GO" id="GO:0000981">
    <property type="term" value="F:DNA-binding transcription factor activity, RNA polymerase II-specific"/>
    <property type="evidence" value="ECO:0007669"/>
    <property type="project" value="TreeGrafter"/>
</dbReference>
<feature type="compositionally biased region" description="Low complexity" evidence="2">
    <location>
        <begin position="23"/>
        <end position="41"/>
    </location>
</feature>